<evidence type="ECO:0000256" key="4">
    <source>
        <dbReference type="ARBA" id="ARBA00022884"/>
    </source>
</evidence>
<dbReference type="GO" id="GO:0003723">
    <property type="term" value="F:RNA binding"/>
    <property type="evidence" value="ECO:0007669"/>
    <property type="project" value="UniProtKB-UniRule"/>
</dbReference>
<keyword evidence="6 8" id="KW-0687">Ribonucleoprotein</keyword>
<dbReference type="InterPro" id="IPR001784">
    <property type="entry name" value="Bunya_nucleocap"/>
</dbReference>
<dbReference type="InterPro" id="IPR043012">
    <property type="entry name" value="Bunya_nucleocap_N"/>
</dbReference>
<keyword evidence="4 8" id="KW-0694">RNA-binding</keyword>
<accession>A0A0E3TUA3</accession>
<dbReference type="Gene3D" id="1.20.142.20">
    <property type="match status" value="1"/>
</dbReference>
<comment type="similarity">
    <text evidence="1 8">Belongs to the orthobunyavirus nucleocapsid protein family.</text>
</comment>
<dbReference type="Pfam" id="PF00952">
    <property type="entry name" value="Bunya_nucleocap"/>
    <property type="match status" value="1"/>
</dbReference>
<dbReference type="Proteomes" id="UP000162899">
    <property type="component" value="Genome"/>
</dbReference>
<evidence type="ECO:0000256" key="2">
    <source>
        <dbReference type="ARBA" id="ARBA00014389"/>
    </source>
</evidence>
<dbReference type="GO" id="GO:1990904">
    <property type="term" value="C:ribonucleoprotein complex"/>
    <property type="evidence" value="ECO:0007669"/>
    <property type="project" value="UniProtKB-KW"/>
</dbReference>
<keyword evidence="3 8" id="KW-0946">Virion</keyword>
<dbReference type="PIRSF" id="PIRSF003947">
    <property type="entry name" value="N_OrthobunV"/>
    <property type="match status" value="1"/>
</dbReference>
<organism evidence="9 10">
    <name type="scientific">Guaroa virus</name>
    <dbReference type="NCBI Taxonomy" id="80941"/>
    <lineage>
        <taxon>Viruses</taxon>
        <taxon>Riboviria</taxon>
        <taxon>Orthornavirae</taxon>
        <taxon>Negarnaviricota</taxon>
        <taxon>Polyploviricotina</taxon>
        <taxon>Bunyaviricetes</taxon>
        <taxon>Elliovirales</taxon>
        <taxon>Peribunyaviridae</taxon>
        <taxon>Orthobunyavirus</taxon>
        <taxon>Orthobunyavirus guaroaense</taxon>
    </lineage>
</organism>
<evidence type="ECO:0000313" key="10">
    <source>
        <dbReference type="Proteomes" id="UP000162899"/>
    </source>
</evidence>
<evidence type="ECO:0000256" key="6">
    <source>
        <dbReference type="ARBA" id="ARBA00023274"/>
    </source>
</evidence>
<sequence>MAEIEFFDVAQNATSTFNPELQYATFKRTNTTGLNYDNIRIFYLNGKRSKDTLSKRSEQSVVLNFGGWRVPVVNTHFPGNRNSPVLDDSFTLHRVSGYLARYLLERYLTVSAPEQAIIRSKIINPIAASNGITWEDGPEVYLSFFPGTEMFLETFKFYPLAIGIYKVQKKMMEAKYLEKTMRQKYAGLDASQWTQQKYNEINAALSVVSSLGWKKANVSSAAREFLARFGISL</sequence>
<dbReference type="EMBL" id="KM245531">
    <property type="protein sequence ID" value="AKC42503.1"/>
    <property type="molecule type" value="Viral_cRNA"/>
</dbReference>
<dbReference type="GO" id="GO:0019013">
    <property type="term" value="C:viral nucleocapsid"/>
    <property type="evidence" value="ECO:0007669"/>
    <property type="project" value="UniProtKB-UniRule"/>
</dbReference>
<evidence type="ECO:0000256" key="3">
    <source>
        <dbReference type="ARBA" id="ARBA00022844"/>
    </source>
</evidence>
<dbReference type="InterPro" id="IPR043011">
    <property type="entry name" value="Bunya_nucleocap_C"/>
</dbReference>
<reference evidence="9 10" key="1">
    <citation type="journal article" date="2015" name="Emerg. Infect. Dis.">
        <title>Spatiotemporal analysis of Guaroa virus diversity, evolution, and spread in South America.</title>
        <authorList>
            <person name="Groseth A."/>
            <person name="Wollenberg K.R."/>
            <person name="Mampilli V."/>
            <person name="Shupert T."/>
            <person name="Weisend C."/>
            <person name="Guevara C."/>
            <person name="Kochel T.J."/>
            <person name="Tesh R.B."/>
            <person name="Ebihara H."/>
        </authorList>
    </citation>
    <scope>NUCLEOTIDE SEQUENCE [LARGE SCALE GENOMIC DNA]</scope>
    <source>
        <strain evidence="9">OBT5637</strain>
    </source>
</reference>
<comment type="subcellular location">
    <subcellularLocation>
        <location evidence="8">Virion</location>
    </subcellularLocation>
    <text evidence="8">Located inside the virion, complexed with the viral RNA.</text>
</comment>
<protein>
    <recommendedName>
        <fullName evidence="2 8">Nucleoprotein</fullName>
    </recommendedName>
    <alternativeName>
        <fullName evidence="7 8">Nucleocapsid protein</fullName>
    </alternativeName>
</protein>
<evidence type="ECO:0000256" key="1">
    <source>
        <dbReference type="ARBA" id="ARBA00006516"/>
    </source>
</evidence>
<proteinExistence type="inferred from homology"/>
<evidence type="ECO:0000256" key="8">
    <source>
        <dbReference type="PIRNR" id="PIRNR003947"/>
    </source>
</evidence>
<evidence type="ECO:0000313" key="9">
    <source>
        <dbReference type="EMBL" id="AKC42503.1"/>
    </source>
</evidence>
<keyword evidence="5 8" id="KW-0543">Viral nucleoprotein</keyword>
<name>A0A0E3TUA3_9VIRU</name>
<evidence type="ECO:0000256" key="5">
    <source>
        <dbReference type="ARBA" id="ARBA00023086"/>
    </source>
</evidence>
<dbReference type="Gene3D" id="1.10.472.180">
    <property type="entry name" value="Bunyavirus nucleocapsid (N) protein, C-terminal domain"/>
    <property type="match status" value="1"/>
</dbReference>
<evidence type="ECO:0000256" key="7">
    <source>
        <dbReference type="ARBA" id="ARBA00033344"/>
    </source>
</evidence>